<sequence>MANEAEKKSKTSENSMKITVSRNGPYIVTGRVPLIVSEIHSDEEGYCINWQEIKRYPLKEKYALCRCGHSGNKPFCDGTHTKIHFDGTEKGDYESFSEGAIVVSGPVLTLKDNKHLCVHAEFCLRAGGIWKLIKRSDYPEARDIAIEEAYNCPSGRLVIIDSTTGEKIEPEFEKSIVVVEYPSRNEQGPLWVRGGIPVESADGRKYEIRNRVTLCRCGKSENKPFCDGSHFER</sequence>
<keyword evidence="2" id="KW-0479">Metal-binding</keyword>
<proteinExistence type="predicted"/>
<dbReference type="InterPro" id="IPR042216">
    <property type="entry name" value="MitoNEET_CISD"/>
</dbReference>
<evidence type="ECO:0000313" key="7">
    <source>
        <dbReference type="Proteomes" id="UP000033101"/>
    </source>
</evidence>
<keyword evidence="7" id="KW-1185">Reference proteome</keyword>
<accession>A0A0E3WU91</accession>
<dbReference type="HOGENOM" id="CLU_1233392_0_0_2"/>
<dbReference type="Pfam" id="PF09360">
    <property type="entry name" value="zf-CDGSH"/>
    <property type="match status" value="2"/>
</dbReference>
<feature type="domain" description="Iron-binding zinc finger CDGSH type" evidence="5">
    <location>
        <begin position="34"/>
        <end position="86"/>
    </location>
</feature>
<evidence type="ECO:0000259" key="5">
    <source>
        <dbReference type="SMART" id="SM00704"/>
    </source>
</evidence>
<dbReference type="InterPro" id="IPR018967">
    <property type="entry name" value="FeS-contain_CDGSH-typ"/>
</dbReference>
<organism evidence="6 7">
    <name type="scientific">Methanosarcina horonobensis HB-1 = JCM 15518</name>
    <dbReference type="NCBI Taxonomy" id="1434110"/>
    <lineage>
        <taxon>Archaea</taxon>
        <taxon>Methanobacteriati</taxon>
        <taxon>Methanobacteriota</taxon>
        <taxon>Stenosarchaea group</taxon>
        <taxon>Methanomicrobia</taxon>
        <taxon>Methanosarcinales</taxon>
        <taxon>Methanosarcinaceae</taxon>
        <taxon>Methanosarcina</taxon>
    </lineage>
</organism>
<keyword evidence="4" id="KW-0411">Iron-sulfur</keyword>
<dbReference type="GO" id="GO:0051537">
    <property type="term" value="F:2 iron, 2 sulfur cluster binding"/>
    <property type="evidence" value="ECO:0007669"/>
    <property type="project" value="UniProtKB-KW"/>
</dbReference>
<evidence type="ECO:0000256" key="3">
    <source>
        <dbReference type="ARBA" id="ARBA00023004"/>
    </source>
</evidence>
<dbReference type="STRING" id="1434110.MSHOH_1997"/>
<reference evidence="6 7" key="1">
    <citation type="submission" date="2014-07" db="EMBL/GenBank/DDBJ databases">
        <title>Methanogenic archaea and the global carbon cycle.</title>
        <authorList>
            <person name="Henriksen J.R."/>
            <person name="Luke J."/>
            <person name="Reinhart S."/>
            <person name="Benedict M.N."/>
            <person name="Youngblut N.D."/>
            <person name="Metcalf M.E."/>
            <person name="Whitaker R.J."/>
            <person name="Metcalf W.W."/>
        </authorList>
    </citation>
    <scope>NUCLEOTIDE SEQUENCE [LARGE SCALE GENOMIC DNA]</scope>
    <source>
        <strain evidence="6 7">HB-1</strain>
    </source>
</reference>
<evidence type="ECO:0000256" key="2">
    <source>
        <dbReference type="ARBA" id="ARBA00022723"/>
    </source>
</evidence>
<dbReference type="GO" id="GO:0005737">
    <property type="term" value="C:cytoplasm"/>
    <property type="evidence" value="ECO:0007669"/>
    <property type="project" value="UniProtKB-ARBA"/>
</dbReference>
<dbReference type="PANTHER" id="PTHR46491:SF3">
    <property type="entry name" value="CDGSH IRON-SULFUR DOMAIN-CONTAINING PROTEIN 3, MITOCHONDRIAL"/>
    <property type="match status" value="1"/>
</dbReference>
<dbReference type="InterPro" id="IPR052950">
    <property type="entry name" value="CISD"/>
</dbReference>
<dbReference type="Pfam" id="PF06902">
    <property type="entry name" value="Fer4_19"/>
    <property type="match status" value="1"/>
</dbReference>
<dbReference type="RefSeq" id="WP_048139517.1">
    <property type="nucleotide sequence ID" value="NZ_CP009516.1"/>
</dbReference>
<dbReference type="EMBL" id="CP009516">
    <property type="protein sequence ID" value="AKB78480.1"/>
    <property type="molecule type" value="Genomic_DNA"/>
</dbReference>
<dbReference type="GO" id="GO:0046872">
    <property type="term" value="F:metal ion binding"/>
    <property type="evidence" value="ECO:0007669"/>
    <property type="project" value="UniProtKB-KW"/>
</dbReference>
<dbReference type="PIRSF" id="PIRSF009180">
    <property type="entry name" value="UCP009180"/>
    <property type="match status" value="1"/>
</dbReference>
<dbReference type="PANTHER" id="PTHR46491">
    <property type="entry name" value="CDGSH IRON SULFUR DOMAIN PROTEIN HOMOLOG"/>
    <property type="match status" value="1"/>
</dbReference>
<keyword evidence="3" id="KW-0408">Iron</keyword>
<gene>
    <name evidence="6" type="ORF">MSHOH_1997</name>
</gene>
<dbReference type="Proteomes" id="UP000033101">
    <property type="component" value="Chromosome"/>
</dbReference>
<dbReference type="AlphaFoldDB" id="A0A0E3WU91"/>
<protein>
    <recommendedName>
        <fullName evidence="5">Iron-binding zinc finger CDGSH type domain-containing protein</fullName>
    </recommendedName>
</protein>
<feature type="domain" description="Iron-binding zinc finger CDGSH type" evidence="5">
    <location>
        <begin position="199"/>
        <end position="233"/>
    </location>
</feature>
<dbReference type="PATRIC" id="fig|1434110.4.peg.2541"/>
<dbReference type="InterPro" id="IPR016548">
    <property type="entry name" value="UCP009180"/>
</dbReference>
<evidence type="ECO:0000256" key="4">
    <source>
        <dbReference type="ARBA" id="ARBA00023014"/>
    </source>
</evidence>
<evidence type="ECO:0000313" key="6">
    <source>
        <dbReference type="EMBL" id="AKB78480.1"/>
    </source>
</evidence>
<dbReference type="OrthoDB" id="5781at2157"/>
<dbReference type="SMART" id="SM00704">
    <property type="entry name" value="ZnF_CDGSH"/>
    <property type="match status" value="2"/>
</dbReference>
<name>A0A0E3WU91_9EURY</name>
<dbReference type="KEGG" id="mhor:MSHOH_1997"/>
<dbReference type="InterPro" id="IPR010693">
    <property type="entry name" value="Divergent_4Fe-4S_mono-cluster"/>
</dbReference>
<dbReference type="Gene3D" id="3.40.5.90">
    <property type="entry name" value="CDGSH iron-sulfur domain, mitoNEET-type"/>
    <property type="match status" value="2"/>
</dbReference>
<keyword evidence="1" id="KW-0001">2Fe-2S</keyword>
<evidence type="ECO:0000256" key="1">
    <source>
        <dbReference type="ARBA" id="ARBA00022714"/>
    </source>
</evidence>
<dbReference type="GeneID" id="24831229"/>